<evidence type="ECO:0000313" key="1">
    <source>
        <dbReference type="EMBL" id="KRZ11868.1"/>
    </source>
</evidence>
<evidence type="ECO:0000313" key="2">
    <source>
        <dbReference type="Proteomes" id="UP000055024"/>
    </source>
</evidence>
<name>A0A0V1HN22_9BILA</name>
<proteinExistence type="predicted"/>
<reference evidence="1 2" key="1">
    <citation type="submission" date="2015-01" db="EMBL/GenBank/DDBJ databases">
        <title>Evolution of Trichinella species and genotypes.</title>
        <authorList>
            <person name="Korhonen P.K."/>
            <person name="Edoardo P."/>
            <person name="Giuseppe L.R."/>
            <person name="Gasser R.B."/>
        </authorList>
    </citation>
    <scope>NUCLEOTIDE SEQUENCE [LARGE SCALE GENOMIC DNA]</scope>
    <source>
        <strain evidence="1">ISS1029</strain>
    </source>
</reference>
<dbReference type="AlphaFoldDB" id="A0A0V1HN22"/>
<dbReference type="Proteomes" id="UP000055024">
    <property type="component" value="Unassembled WGS sequence"/>
</dbReference>
<accession>A0A0V1HN22</accession>
<organism evidence="1 2">
    <name type="scientific">Trichinella zimbabwensis</name>
    <dbReference type="NCBI Taxonomy" id="268475"/>
    <lineage>
        <taxon>Eukaryota</taxon>
        <taxon>Metazoa</taxon>
        <taxon>Ecdysozoa</taxon>
        <taxon>Nematoda</taxon>
        <taxon>Enoplea</taxon>
        <taxon>Dorylaimia</taxon>
        <taxon>Trichinellida</taxon>
        <taxon>Trichinellidae</taxon>
        <taxon>Trichinella</taxon>
    </lineage>
</organism>
<comment type="caution">
    <text evidence="1">The sequence shown here is derived from an EMBL/GenBank/DDBJ whole genome shotgun (WGS) entry which is preliminary data.</text>
</comment>
<gene>
    <name evidence="1" type="ORF">T11_13172</name>
</gene>
<keyword evidence="2" id="KW-1185">Reference proteome</keyword>
<protein>
    <submittedName>
        <fullName evidence="1">Uncharacterized protein</fullName>
    </submittedName>
</protein>
<dbReference type="EMBL" id="JYDP01000045">
    <property type="protein sequence ID" value="KRZ11868.1"/>
    <property type="molecule type" value="Genomic_DNA"/>
</dbReference>
<sequence length="88" mass="9847">MDIFMNCVPFYNDADKKVEKNKLSKISSPRKLDIRSASKTLLTYSASSKDAALFRLFCLDLTDRTSAFGKSNVDNGLLRACNVFCNVN</sequence>